<feature type="region of interest" description="Disordered" evidence="1">
    <location>
        <begin position="122"/>
        <end position="147"/>
    </location>
</feature>
<feature type="region of interest" description="Disordered" evidence="1">
    <location>
        <begin position="61"/>
        <end position="81"/>
    </location>
</feature>
<dbReference type="EMBL" id="SSOP01000725">
    <property type="protein sequence ID" value="KAB5587856.1"/>
    <property type="molecule type" value="Genomic_DNA"/>
</dbReference>
<evidence type="ECO:0000313" key="3">
    <source>
        <dbReference type="Proteomes" id="UP000383932"/>
    </source>
</evidence>
<feature type="compositionally biased region" description="Polar residues" evidence="1">
    <location>
        <begin position="123"/>
        <end position="147"/>
    </location>
</feature>
<comment type="caution">
    <text evidence="2">The sequence shown here is derived from an EMBL/GenBank/DDBJ whole genome shotgun (WGS) entry which is preliminary data.</text>
</comment>
<protein>
    <submittedName>
        <fullName evidence="2">Uncharacterized protein</fullName>
    </submittedName>
</protein>
<sequence>MTEPLKLPQPAALATGVPNQEHWRIYLKMKPVPVAEPVSTTVASTPALSSIPTPLASTIVTTKHKQPDDTPLVPPNDTSDLDLEATDDNLPGQAKWAHLTTQESTANLNPVTPAHPKLVKNFDTPNPASPQAVSSPQRSACINNNPKEVNYWPPTRCAATQRANTVPACKKAKK</sequence>
<name>A0A5N5Q8V6_9AGAM</name>
<accession>A0A5N5Q8V6</accession>
<dbReference type="AlphaFoldDB" id="A0A5N5Q8V6"/>
<evidence type="ECO:0000256" key="1">
    <source>
        <dbReference type="SAM" id="MobiDB-lite"/>
    </source>
</evidence>
<proteinExistence type="predicted"/>
<dbReference type="Proteomes" id="UP000383932">
    <property type="component" value="Unassembled WGS sequence"/>
</dbReference>
<keyword evidence="3" id="KW-1185">Reference proteome</keyword>
<organism evidence="2 3">
    <name type="scientific">Ceratobasidium theobromae</name>
    <dbReference type="NCBI Taxonomy" id="1582974"/>
    <lineage>
        <taxon>Eukaryota</taxon>
        <taxon>Fungi</taxon>
        <taxon>Dikarya</taxon>
        <taxon>Basidiomycota</taxon>
        <taxon>Agaricomycotina</taxon>
        <taxon>Agaricomycetes</taxon>
        <taxon>Cantharellales</taxon>
        <taxon>Ceratobasidiaceae</taxon>
        <taxon>Ceratobasidium</taxon>
    </lineage>
</organism>
<reference evidence="2 3" key="1">
    <citation type="journal article" date="2019" name="Fungal Biol. Biotechnol.">
        <title>Draft genome sequence of fastidious pathogen Ceratobasidium theobromae, which causes vascular-streak dieback in Theobroma cacao.</title>
        <authorList>
            <person name="Ali S.S."/>
            <person name="Asman A."/>
            <person name="Shao J."/>
            <person name="Firmansyah A.P."/>
            <person name="Susilo A.W."/>
            <person name="Rosmana A."/>
            <person name="McMahon P."/>
            <person name="Junaid M."/>
            <person name="Guest D."/>
            <person name="Kheng T.Y."/>
            <person name="Meinhardt L.W."/>
            <person name="Bailey B.A."/>
        </authorList>
    </citation>
    <scope>NUCLEOTIDE SEQUENCE [LARGE SCALE GENOMIC DNA]</scope>
    <source>
        <strain evidence="2 3">CT2</strain>
    </source>
</reference>
<evidence type="ECO:0000313" key="2">
    <source>
        <dbReference type="EMBL" id="KAB5587856.1"/>
    </source>
</evidence>
<gene>
    <name evidence="2" type="ORF">CTheo_8703</name>
</gene>